<organism evidence="6 7">
    <name type="scientific">Nocardia albiluteola</name>
    <dbReference type="NCBI Taxonomy" id="2842303"/>
    <lineage>
        <taxon>Bacteria</taxon>
        <taxon>Bacillati</taxon>
        <taxon>Actinomycetota</taxon>
        <taxon>Actinomycetes</taxon>
        <taxon>Mycobacteriales</taxon>
        <taxon>Nocardiaceae</taxon>
        <taxon>Nocardia</taxon>
    </lineage>
</organism>
<dbReference type="SUPFAM" id="SSF46689">
    <property type="entry name" value="Homeodomain-like"/>
    <property type="match status" value="1"/>
</dbReference>
<dbReference type="InterPro" id="IPR036271">
    <property type="entry name" value="Tet_transcr_reg_TetR-rel_C_sf"/>
</dbReference>
<proteinExistence type="predicted"/>
<dbReference type="InterPro" id="IPR009057">
    <property type="entry name" value="Homeodomain-like_sf"/>
</dbReference>
<evidence type="ECO:0000256" key="3">
    <source>
        <dbReference type="ARBA" id="ARBA00023163"/>
    </source>
</evidence>
<dbReference type="InterPro" id="IPR001647">
    <property type="entry name" value="HTH_TetR"/>
</dbReference>
<feature type="domain" description="HTH tetR-type" evidence="5">
    <location>
        <begin position="6"/>
        <end position="65"/>
    </location>
</feature>
<dbReference type="PANTHER" id="PTHR30055:SF234">
    <property type="entry name" value="HTH-TYPE TRANSCRIPTIONAL REGULATOR BETI"/>
    <property type="match status" value="1"/>
</dbReference>
<protein>
    <submittedName>
        <fullName evidence="6">TetR/AcrR family transcriptional regulator</fullName>
    </submittedName>
</protein>
<evidence type="ECO:0000256" key="2">
    <source>
        <dbReference type="ARBA" id="ARBA00023125"/>
    </source>
</evidence>
<sequence>MRADARRNYERILECARQAFTDCGPEAPLDEIARRAGVGPGTLYRHFPHREALLEAVYRSSIEDLSRRADELIESCSPLDALQRWMTAQVEFIMNRRGLALTLKAALDPNSETFHLCHTMALEAAARVLGPAQRDGLVRSDIEPRDLIRLGRGIGVACESAPEAAERLLSVACAGLRAGPPATNG</sequence>
<dbReference type="InterPro" id="IPR049445">
    <property type="entry name" value="TetR_SbtR-like_C"/>
</dbReference>
<keyword evidence="3" id="KW-0804">Transcription</keyword>
<evidence type="ECO:0000313" key="6">
    <source>
        <dbReference type="EMBL" id="MBU3066540.1"/>
    </source>
</evidence>
<dbReference type="Proteomes" id="UP000733379">
    <property type="component" value="Unassembled WGS sequence"/>
</dbReference>
<dbReference type="Pfam" id="PF21597">
    <property type="entry name" value="TetR_C_43"/>
    <property type="match status" value="1"/>
</dbReference>
<dbReference type="PROSITE" id="PS50977">
    <property type="entry name" value="HTH_TETR_2"/>
    <property type="match status" value="1"/>
</dbReference>
<keyword evidence="7" id="KW-1185">Reference proteome</keyword>
<gene>
    <name evidence="6" type="ORF">KO481_34100</name>
</gene>
<evidence type="ECO:0000256" key="1">
    <source>
        <dbReference type="ARBA" id="ARBA00023015"/>
    </source>
</evidence>
<accession>A0ABS6B9U6</accession>
<dbReference type="EMBL" id="JAHKNI010000015">
    <property type="protein sequence ID" value="MBU3066540.1"/>
    <property type="molecule type" value="Genomic_DNA"/>
</dbReference>
<dbReference type="SUPFAM" id="SSF48498">
    <property type="entry name" value="Tetracyclin repressor-like, C-terminal domain"/>
    <property type="match status" value="1"/>
</dbReference>
<evidence type="ECO:0000256" key="4">
    <source>
        <dbReference type="PROSITE-ProRule" id="PRU00335"/>
    </source>
</evidence>
<name>A0ABS6B9U6_9NOCA</name>
<dbReference type="PRINTS" id="PR00455">
    <property type="entry name" value="HTHTETR"/>
</dbReference>
<keyword evidence="1" id="KW-0805">Transcription regulation</keyword>
<dbReference type="Pfam" id="PF00440">
    <property type="entry name" value="TetR_N"/>
    <property type="match status" value="1"/>
</dbReference>
<feature type="DNA-binding region" description="H-T-H motif" evidence="4">
    <location>
        <begin position="28"/>
        <end position="47"/>
    </location>
</feature>
<evidence type="ECO:0000259" key="5">
    <source>
        <dbReference type="PROSITE" id="PS50977"/>
    </source>
</evidence>
<dbReference type="InterPro" id="IPR050109">
    <property type="entry name" value="HTH-type_TetR-like_transc_reg"/>
</dbReference>
<reference evidence="6 7" key="1">
    <citation type="submission" date="2021-06" db="EMBL/GenBank/DDBJ databases">
        <title>Actinomycetes sequencing.</title>
        <authorList>
            <person name="Shan Q."/>
        </authorList>
    </citation>
    <scope>NUCLEOTIDE SEQUENCE [LARGE SCALE GENOMIC DNA]</scope>
    <source>
        <strain evidence="6 7">NEAU-G5</strain>
    </source>
</reference>
<dbReference type="Gene3D" id="1.10.357.10">
    <property type="entry name" value="Tetracycline Repressor, domain 2"/>
    <property type="match status" value="1"/>
</dbReference>
<dbReference type="PANTHER" id="PTHR30055">
    <property type="entry name" value="HTH-TYPE TRANSCRIPTIONAL REGULATOR RUTR"/>
    <property type="match status" value="1"/>
</dbReference>
<evidence type="ECO:0000313" key="7">
    <source>
        <dbReference type="Proteomes" id="UP000733379"/>
    </source>
</evidence>
<keyword evidence="2 4" id="KW-0238">DNA-binding</keyword>
<comment type="caution">
    <text evidence="6">The sequence shown here is derived from an EMBL/GenBank/DDBJ whole genome shotgun (WGS) entry which is preliminary data.</text>
</comment>